<reference evidence="3 4" key="1">
    <citation type="journal article" date="2016" name="Nat. Commun.">
        <title>Thousands of microbial genomes shed light on interconnected biogeochemical processes in an aquifer system.</title>
        <authorList>
            <person name="Anantharaman K."/>
            <person name="Brown C.T."/>
            <person name="Hug L.A."/>
            <person name="Sharon I."/>
            <person name="Castelle C.J."/>
            <person name="Probst A.J."/>
            <person name="Thomas B.C."/>
            <person name="Singh A."/>
            <person name="Wilkins M.J."/>
            <person name="Karaoz U."/>
            <person name="Brodie E.L."/>
            <person name="Williams K.H."/>
            <person name="Hubbard S.S."/>
            <person name="Banfield J.F."/>
        </authorList>
    </citation>
    <scope>NUCLEOTIDE SEQUENCE [LARGE SCALE GENOMIC DNA]</scope>
</reference>
<feature type="transmembrane region" description="Helical" evidence="1">
    <location>
        <begin position="297"/>
        <end position="324"/>
    </location>
</feature>
<protein>
    <recommendedName>
        <fullName evidence="2">Thioredoxin domain-containing protein</fullName>
    </recommendedName>
</protein>
<dbReference type="Gene3D" id="3.40.30.10">
    <property type="entry name" value="Glutaredoxin"/>
    <property type="match status" value="1"/>
</dbReference>
<keyword evidence="1" id="KW-0472">Membrane</keyword>
<dbReference type="SUPFAM" id="SSF52833">
    <property type="entry name" value="Thioredoxin-like"/>
    <property type="match status" value="1"/>
</dbReference>
<comment type="caution">
    <text evidence="3">The sequence shown here is derived from an EMBL/GenBank/DDBJ whole genome shotgun (WGS) entry which is preliminary data.</text>
</comment>
<feature type="transmembrane region" description="Helical" evidence="1">
    <location>
        <begin position="236"/>
        <end position="260"/>
    </location>
</feature>
<feature type="domain" description="Thioredoxin" evidence="2">
    <location>
        <begin position="1"/>
        <end position="117"/>
    </location>
</feature>
<keyword evidence="1" id="KW-1133">Transmembrane helix</keyword>
<sequence>MMKKFLLVFIFLLWPLAGYSAKPVELYFFYADSCPHCHKEALFLDQLADDYGNKLEIHRLEIGEPDNVSLLLTMAQELKVSVSGVPFTVIGLEYFIGYYNDETTGQEIKGAIDNLLQTDSNNVTWPVKPLGQPEPNGASEKVLEQTTASSDQLVSDEQIDIPVLGQINPRDFSLPILSVVLGFLDGFNPCAMWALIFLISLLLGMANKKRMWILGSTFIVTSAFVYFMFMAAWLNIFLFLGLVLWIRIAIGLLALGGGAYNIREFFKNKAGTCKLDGQAQKKRVFDKLKTITEQPSFILALFGIVLLAIAVNMVELICSAGLPAVYTQVLALNDLSTLQHYSYILLYIFFFMLDDLLVFILAMVTLRLTGLSTKYSRYSSLVGGVLMVVIGLLLLFRYEILTFS</sequence>
<organism evidence="3 4">
    <name type="scientific">Candidatus Komeilibacteria bacterium RIFOXYC1_FULL_37_11</name>
    <dbReference type="NCBI Taxonomy" id="1798555"/>
    <lineage>
        <taxon>Bacteria</taxon>
        <taxon>Candidatus Komeiliibacteriota</taxon>
    </lineage>
</organism>
<dbReference type="EMBL" id="MHKQ01000014">
    <property type="protein sequence ID" value="OGY93950.1"/>
    <property type="molecule type" value="Genomic_DNA"/>
</dbReference>
<proteinExistence type="predicted"/>
<evidence type="ECO:0000313" key="4">
    <source>
        <dbReference type="Proteomes" id="UP000177626"/>
    </source>
</evidence>
<feature type="transmembrane region" description="Helical" evidence="1">
    <location>
        <begin position="211"/>
        <end position="230"/>
    </location>
</feature>
<dbReference type="PROSITE" id="PS51352">
    <property type="entry name" value="THIOREDOXIN_2"/>
    <property type="match status" value="1"/>
</dbReference>
<feature type="transmembrane region" description="Helical" evidence="1">
    <location>
        <begin position="176"/>
        <end position="204"/>
    </location>
</feature>
<dbReference type="Proteomes" id="UP000177626">
    <property type="component" value="Unassembled WGS sequence"/>
</dbReference>
<evidence type="ECO:0000313" key="3">
    <source>
        <dbReference type="EMBL" id="OGY93950.1"/>
    </source>
</evidence>
<dbReference type="InterPro" id="IPR036249">
    <property type="entry name" value="Thioredoxin-like_sf"/>
</dbReference>
<evidence type="ECO:0000259" key="2">
    <source>
        <dbReference type="PROSITE" id="PS51352"/>
    </source>
</evidence>
<dbReference type="AlphaFoldDB" id="A0A1G2C040"/>
<dbReference type="InterPro" id="IPR013766">
    <property type="entry name" value="Thioredoxin_domain"/>
</dbReference>
<gene>
    <name evidence="3" type="ORF">A2406_03540</name>
</gene>
<evidence type="ECO:0000256" key="1">
    <source>
        <dbReference type="SAM" id="Phobius"/>
    </source>
</evidence>
<keyword evidence="1" id="KW-0812">Transmembrane</keyword>
<feature type="transmembrane region" description="Helical" evidence="1">
    <location>
        <begin position="378"/>
        <end position="398"/>
    </location>
</feature>
<accession>A0A1G2C040</accession>
<name>A0A1G2C040_9BACT</name>
<feature type="transmembrane region" description="Helical" evidence="1">
    <location>
        <begin position="344"/>
        <end position="366"/>
    </location>
</feature>